<sequence>MSAMRSRPSKGRVFVRLGRTLTDDVQPALATLAGEDGLIKTGQACEEAAARRAWTARATIVADGGSHLAARRRARTHRPDVG</sequence>
<evidence type="ECO:0000313" key="2">
    <source>
        <dbReference type="Proteomes" id="UP001501710"/>
    </source>
</evidence>
<gene>
    <name evidence="1" type="ORF">GCM10022254_37850</name>
</gene>
<comment type="caution">
    <text evidence="1">The sequence shown here is derived from an EMBL/GenBank/DDBJ whole genome shotgun (WGS) entry which is preliminary data.</text>
</comment>
<protein>
    <submittedName>
        <fullName evidence="1">Uncharacterized protein</fullName>
    </submittedName>
</protein>
<dbReference type="EMBL" id="BAABAS010000007">
    <property type="protein sequence ID" value="GAA4234014.1"/>
    <property type="molecule type" value="Genomic_DNA"/>
</dbReference>
<name>A0ABP8C5H3_9ACTN</name>
<proteinExistence type="predicted"/>
<organism evidence="1 2">
    <name type="scientific">Actinomadura meridiana</name>
    <dbReference type="NCBI Taxonomy" id="559626"/>
    <lineage>
        <taxon>Bacteria</taxon>
        <taxon>Bacillati</taxon>
        <taxon>Actinomycetota</taxon>
        <taxon>Actinomycetes</taxon>
        <taxon>Streptosporangiales</taxon>
        <taxon>Thermomonosporaceae</taxon>
        <taxon>Actinomadura</taxon>
    </lineage>
</organism>
<accession>A0ABP8C5H3</accession>
<reference evidence="2" key="1">
    <citation type="journal article" date="2019" name="Int. J. Syst. Evol. Microbiol.">
        <title>The Global Catalogue of Microorganisms (GCM) 10K type strain sequencing project: providing services to taxonomists for standard genome sequencing and annotation.</title>
        <authorList>
            <consortium name="The Broad Institute Genomics Platform"/>
            <consortium name="The Broad Institute Genome Sequencing Center for Infectious Disease"/>
            <person name="Wu L."/>
            <person name="Ma J."/>
        </authorList>
    </citation>
    <scope>NUCLEOTIDE SEQUENCE [LARGE SCALE GENOMIC DNA]</scope>
    <source>
        <strain evidence="2">JCM 17440</strain>
    </source>
</reference>
<dbReference type="Proteomes" id="UP001501710">
    <property type="component" value="Unassembled WGS sequence"/>
</dbReference>
<evidence type="ECO:0000313" key="1">
    <source>
        <dbReference type="EMBL" id="GAA4234014.1"/>
    </source>
</evidence>
<keyword evidence="2" id="KW-1185">Reference proteome</keyword>